<dbReference type="Proteomes" id="UP000564644">
    <property type="component" value="Unassembled WGS sequence"/>
</dbReference>
<keyword evidence="3" id="KW-0804">Transcription</keyword>
<dbReference type="Gene3D" id="1.10.10.10">
    <property type="entry name" value="Winged helix-like DNA-binding domain superfamily/Winged helix DNA-binding domain"/>
    <property type="match status" value="1"/>
</dbReference>
<keyword evidence="6" id="KW-1185">Reference proteome</keyword>
<protein>
    <submittedName>
        <fullName evidence="5">Helix-turn-helix transcriptional regulator</fullName>
    </submittedName>
</protein>
<dbReference type="PANTHER" id="PTHR33204">
    <property type="entry name" value="TRANSCRIPTIONAL REGULATOR, MARR FAMILY"/>
    <property type="match status" value="1"/>
</dbReference>
<dbReference type="EMBL" id="JACJVO010000031">
    <property type="protein sequence ID" value="MBB6733959.1"/>
    <property type="molecule type" value="Genomic_DNA"/>
</dbReference>
<keyword evidence="1" id="KW-0805">Transcription regulation</keyword>
<dbReference type="GO" id="GO:0003677">
    <property type="term" value="F:DNA binding"/>
    <property type="evidence" value="ECO:0007669"/>
    <property type="project" value="UniProtKB-KW"/>
</dbReference>
<evidence type="ECO:0000313" key="5">
    <source>
        <dbReference type="EMBL" id="MBB6733959.1"/>
    </source>
</evidence>
<gene>
    <name evidence="5" type="ORF">H7C18_23830</name>
</gene>
<sequence>MAKRDPIITLEECSYRKILDIVSSKWAVLVMAVLSGGTKRYGELRRRIADISQKMLTQTLKQLERDGLVERNAIPSVPPTVEYSLTPLGQTLIPHFAQMRQWANEYYDSVERARMDYDRKAENPAAGEQR</sequence>
<dbReference type="PROSITE" id="PS51118">
    <property type="entry name" value="HTH_HXLR"/>
    <property type="match status" value="1"/>
</dbReference>
<evidence type="ECO:0000259" key="4">
    <source>
        <dbReference type="PROSITE" id="PS51118"/>
    </source>
</evidence>
<evidence type="ECO:0000256" key="2">
    <source>
        <dbReference type="ARBA" id="ARBA00023125"/>
    </source>
</evidence>
<dbReference type="RefSeq" id="WP_185131607.1">
    <property type="nucleotide sequence ID" value="NZ_JACJVO010000031.1"/>
</dbReference>
<reference evidence="5 6" key="1">
    <citation type="submission" date="2020-08" db="EMBL/GenBank/DDBJ databases">
        <title>Cohnella phylogeny.</title>
        <authorList>
            <person name="Dunlap C."/>
        </authorList>
    </citation>
    <scope>NUCLEOTIDE SEQUENCE [LARGE SCALE GENOMIC DNA]</scope>
    <source>
        <strain evidence="5 6">CBP 2801</strain>
    </source>
</reference>
<dbReference type="PANTHER" id="PTHR33204:SF37">
    <property type="entry name" value="HTH-TYPE TRANSCRIPTIONAL REGULATOR YODB"/>
    <property type="match status" value="1"/>
</dbReference>
<dbReference type="Pfam" id="PF01638">
    <property type="entry name" value="HxlR"/>
    <property type="match status" value="1"/>
</dbReference>
<dbReference type="SUPFAM" id="SSF46785">
    <property type="entry name" value="Winged helix' DNA-binding domain"/>
    <property type="match status" value="1"/>
</dbReference>
<dbReference type="InterPro" id="IPR036390">
    <property type="entry name" value="WH_DNA-bd_sf"/>
</dbReference>
<keyword evidence="2" id="KW-0238">DNA-binding</keyword>
<dbReference type="InterPro" id="IPR002577">
    <property type="entry name" value="HTH_HxlR"/>
</dbReference>
<evidence type="ECO:0000256" key="1">
    <source>
        <dbReference type="ARBA" id="ARBA00023015"/>
    </source>
</evidence>
<name>A0A7X0VX66_9BACL</name>
<evidence type="ECO:0000313" key="6">
    <source>
        <dbReference type="Proteomes" id="UP000564644"/>
    </source>
</evidence>
<dbReference type="InterPro" id="IPR036388">
    <property type="entry name" value="WH-like_DNA-bd_sf"/>
</dbReference>
<comment type="caution">
    <text evidence="5">The sequence shown here is derived from an EMBL/GenBank/DDBJ whole genome shotgun (WGS) entry which is preliminary data.</text>
</comment>
<proteinExistence type="predicted"/>
<evidence type="ECO:0000256" key="3">
    <source>
        <dbReference type="ARBA" id="ARBA00023163"/>
    </source>
</evidence>
<feature type="domain" description="HTH hxlR-type" evidence="4">
    <location>
        <begin position="13"/>
        <end position="111"/>
    </location>
</feature>
<dbReference type="AlphaFoldDB" id="A0A7X0VX66"/>
<organism evidence="5 6">
    <name type="scientific">Cohnella zeiphila</name>
    <dbReference type="NCBI Taxonomy" id="2761120"/>
    <lineage>
        <taxon>Bacteria</taxon>
        <taxon>Bacillati</taxon>
        <taxon>Bacillota</taxon>
        <taxon>Bacilli</taxon>
        <taxon>Bacillales</taxon>
        <taxon>Paenibacillaceae</taxon>
        <taxon>Cohnella</taxon>
    </lineage>
</organism>
<accession>A0A7X0VX66</accession>